<evidence type="ECO:0000313" key="9">
    <source>
        <dbReference type="EMBL" id="GAP13659.1"/>
    </source>
</evidence>
<dbReference type="InterPro" id="IPR007627">
    <property type="entry name" value="RNA_pol_sigma70_r2"/>
</dbReference>
<evidence type="ECO:0000256" key="5">
    <source>
        <dbReference type="ARBA" id="ARBA00023163"/>
    </source>
</evidence>
<dbReference type="PROSITE" id="PS01063">
    <property type="entry name" value="SIGMA70_ECF"/>
    <property type="match status" value="1"/>
</dbReference>
<keyword evidence="2 6" id="KW-0805">Transcription regulation</keyword>
<dbReference type="Gene3D" id="1.10.10.10">
    <property type="entry name" value="Winged helix-like DNA-binding domain superfamily/Winged helix DNA-binding domain"/>
    <property type="match status" value="1"/>
</dbReference>
<dbReference type="STRING" id="360412.LARV_01414"/>
<feature type="domain" description="RNA polymerase sigma-70 region 2" evidence="7">
    <location>
        <begin position="27"/>
        <end position="91"/>
    </location>
</feature>
<dbReference type="Pfam" id="PF04542">
    <property type="entry name" value="Sigma70_r2"/>
    <property type="match status" value="1"/>
</dbReference>
<evidence type="ECO:0000259" key="7">
    <source>
        <dbReference type="Pfam" id="PF04542"/>
    </source>
</evidence>
<dbReference type="InterPro" id="IPR013324">
    <property type="entry name" value="RNA_pol_sigma_r3/r4-like"/>
</dbReference>
<dbReference type="PANTHER" id="PTHR43133">
    <property type="entry name" value="RNA POLYMERASE ECF-TYPE SIGMA FACTO"/>
    <property type="match status" value="1"/>
</dbReference>
<dbReference type="RefSeq" id="WP_075072981.1">
    <property type="nucleotide sequence ID" value="NZ_DF967972.1"/>
</dbReference>
<protein>
    <recommendedName>
        <fullName evidence="6">RNA polymerase sigma factor</fullName>
    </recommendedName>
</protein>
<dbReference type="AlphaFoldDB" id="A0A0S7BIE7"/>
<dbReference type="InterPro" id="IPR036388">
    <property type="entry name" value="WH-like_DNA-bd_sf"/>
</dbReference>
<feature type="domain" description="RNA polymerase sigma factor 70 region 4 type 2" evidence="8">
    <location>
        <begin position="130"/>
        <end position="179"/>
    </location>
</feature>
<keyword evidence="3 6" id="KW-0731">Sigma factor</keyword>
<dbReference type="GO" id="GO:0016987">
    <property type="term" value="F:sigma factor activity"/>
    <property type="evidence" value="ECO:0007669"/>
    <property type="project" value="UniProtKB-KW"/>
</dbReference>
<gene>
    <name evidence="9" type="ORF">LARV_01414</name>
</gene>
<reference evidence="9" key="1">
    <citation type="submission" date="2015-07" db="EMBL/GenBank/DDBJ databases">
        <title>Draft Genome Sequences of Anaerolinea thermolimosa IMO-1, Bellilinea caldifistulae GOMI-1, Leptolinea tardivitalis YMTK-2, Levilinea saccharolytica KIBI-1,Longilinea arvoryzae KOME-1, Previously Described as Members of the Anaerolineaceae (Chloroflexi).</title>
        <authorList>
            <person name="Sekiguchi Y."/>
            <person name="Ohashi A."/>
            <person name="Matsuura N."/>
            <person name="Tourlousse M.D."/>
        </authorList>
    </citation>
    <scope>NUCLEOTIDE SEQUENCE [LARGE SCALE GENOMIC DNA]</scope>
    <source>
        <strain evidence="9">KOME-1</strain>
    </source>
</reference>
<dbReference type="NCBIfam" id="TIGR02937">
    <property type="entry name" value="sigma70-ECF"/>
    <property type="match status" value="1"/>
</dbReference>
<dbReference type="Proteomes" id="UP000055060">
    <property type="component" value="Unassembled WGS sequence"/>
</dbReference>
<evidence type="ECO:0000256" key="3">
    <source>
        <dbReference type="ARBA" id="ARBA00023082"/>
    </source>
</evidence>
<evidence type="ECO:0000259" key="8">
    <source>
        <dbReference type="Pfam" id="PF08281"/>
    </source>
</evidence>
<proteinExistence type="inferred from homology"/>
<dbReference type="Gene3D" id="1.10.1740.10">
    <property type="match status" value="1"/>
</dbReference>
<dbReference type="PANTHER" id="PTHR43133:SF8">
    <property type="entry name" value="RNA POLYMERASE SIGMA FACTOR HI_1459-RELATED"/>
    <property type="match status" value="1"/>
</dbReference>
<keyword evidence="5 6" id="KW-0804">Transcription</keyword>
<dbReference type="EMBL" id="DF967972">
    <property type="protein sequence ID" value="GAP13659.1"/>
    <property type="molecule type" value="Genomic_DNA"/>
</dbReference>
<dbReference type="InterPro" id="IPR000838">
    <property type="entry name" value="RNA_pol_sigma70_ECF_CS"/>
</dbReference>
<dbReference type="GO" id="GO:0006352">
    <property type="term" value="P:DNA-templated transcription initiation"/>
    <property type="evidence" value="ECO:0007669"/>
    <property type="project" value="InterPro"/>
</dbReference>
<evidence type="ECO:0000256" key="4">
    <source>
        <dbReference type="ARBA" id="ARBA00023125"/>
    </source>
</evidence>
<evidence type="ECO:0000256" key="1">
    <source>
        <dbReference type="ARBA" id="ARBA00010641"/>
    </source>
</evidence>
<name>A0A0S7BIE7_9CHLR</name>
<dbReference type="SUPFAM" id="SSF88946">
    <property type="entry name" value="Sigma2 domain of RNA polymerase sigma factors"/>
    <property type="match status" value="1"/>
</dbReference>
<comment type="similarity">
    <text evidence="1 6">Belongs to the sigma-70 factor family. ECF subfamily.</text>
</comment>
<dbReference type="GO" id="GO:0003677">
    <property type="term" value="F:DNA binding"/>
    <property type="evidence" value="ECO:0007669"/>
    <property type="project" value="UniProtKB-KW"/>
</dbReference>
<dbReference type="InterPro" id="IPR014284">
    <property type="entry name" value="RNA_pol_sigma-70_dom"/>
</dbReference>
<dbReference type="SUPFAM" id="SSF88659">
    <property type="entry name" value="Sigma3 and sigma4 domains of RNA polymerase sigma factors"/>
    <property type="match status" value="1"/>
</dbReference>
<dbReference type="Pfam" id="PF08281">
    <property type="entry name" value="Sigma70_r4_2"/>
    <property type="match status" value="1"/>
</dbReference>
<evidence type="ECO:0000256" key="6">
    <source>
        <dbReference type="RuleBase" id="RU000716"/>
    </source>
</evidence>
<dbReference type="InterPro" id="IPR013249">
    <property type="entry name" value="RNA_pol_sigma70_r4_t2"/>
</dbReference>
<evidence type="ECO:0000256" key="2">
    <source>
        <dbReference type="ARBA" id="ARBA00023015"/>
    </source>
</evidence>
<keyword evidence="10" id="KW-1185">Reference proteome</keyword>
<dbReference type="InterPro" id="IPR013325">
    <property type="entry name" value="RNA_pol_sigma_r2"/>
</dbReference>
<accession>A0A0S7BIE7</accession>
<evidence type="ECO:0000313" key="10">
    <source>
        <dbReference type="Proteomes" id="UP000055060"/>
    </source>
</evidence>
<keyword evidence="4 6" id="KW-0238">DNA-binding</keyword>
<organism evidence="9">
    <name type="scientific">Longilinea arvoryzae</name>
    <dbReference type="NCBI Taxonomy" id="360412"/>
    <lineage>
        <taxon>Bacteria</taxon>
        <taxon>Bacillati</taxon>
        <taxon>Chloroflexota</taxon>
        <taxon>Anaerolineae</taxon>
        <taxon>Anaerolineales</taxon>
        <taxon>Anaerolineaceae</taxon>
        <taxon>Longilinea</taxon>
    </lineage>
</organism>
<sequence>MADIDARTDEELVRCAQAGEVAAFNILYERYLDVVYQRVRYSVPQADVEDVTQETFIAVIRSLKEFRCDSKFRTWLYTILGRKIADYYRRSDPADFEWIKGEDNGDDDSVNQISQILDGTNSANIDDVIWIRQALLRLSPHYREVILLRFVDGLSFLEIANQLGQSLDATKSLFRRAISTLQQDLEKTHA</sequence>
<dbReference type="CDD" id="cd06171">
    <property type="entry name" value="Sigma70_r4"/>
    <property type="match status" value="1"/>
</dbReference>
<dbReference type="OrthoDB" id="9795666at2"/>
<dbReference type="InterPro" id="IPR039425">
    <property type="entry name" value="RNA_pol_sigma-70-like"/>
</dbReference>
<dbReference type="GO" id="GO:0006950">
    <property type="term" value="P:response to stress"/>
    <property type="evidence" value="ECO:0007669"/>
    <property type="project" value="UniProtKB-ARBA"/>
</dbReference>